<dbReference type="Proteomes" id="UP000799440">
    <property type="component" value="Unassembled WGS sequence"/>
</dbReference>
<feature type="compositionally biased region" description="Polar residues" evidence="1">
    <location>
        <begin position="355"/>
        <end position="364"/>
    </location>
</feature>
<feature type="region of interest" description="Disordered" evidence="1">
    <location>
        <begin position="353"/>
        <end position="384"/>
    </location>
</feature>
<keyword evidence="3" id="KW-1185">Reference proteome</keyword>
<dbReference type="AlphaFoldDB" id="A0A6A6UX97"/>
<protein>
    <submittedName>
        <fullName evidence="2">Uncharacterized protein</fullName>
    </submittedName>
</protein>
<dbReference type="EMBL" id="MU006658">
    <property type="protein sequence ID" value="KAF2741617.1"/>
    <property type="molecule type" value="Genomic_DNA"/>
</dbReference>
<gene>
    <name evidence="2" type="ORF">M011DRAFT_522608</name>
</gene>
<organism evidence="2 3">
    <name type="scientific">Sporormia fimetaria CBS 119925</name>
    <dbReference type="NCBI Taxonomy" id="1340428"/>
    <lineage>
        <taxon>Eukaryota</taxon>
        <taxon>Fungi</taxon>
        <taxon>Dikarya</taxon>
        <taxon>Ascomycota</taxon>
        <taxon>Pezizomycotina</taxon>
        <taxon>Dothideomycetes</taxon>
        <taxon>Pleosporomycetidae</taxon>
        <taxon>Pleosporales</taxon>
        <taxon>Sporormiaceae</taxon>
        <taxon>Sporormia</taxon>
    </lineage>
</organism>
<feature type="compositionally biased region" description="Polar residues" evidence="1">
    <location>
        <begin position="374"/>
        <end position="384"/>
    </location>
</feature>
<sequence length="415" mass="47769">MSLFSEPAVTKMTVILDKPADWEPWFQLRREKAVVDDIWKYCDISKPKHELPKLVEPTKPHVSQVKADATQINELRGTELTIYQDLLNDWRQDKAEYNHVKRKIGELILDISRTIATRHLYLINGKDDPYDRLIALRQQLAPSAPTRNRELVIKYRALQERPQNRNLDQWLDDWIHITNQCKEAGLPDTSGHRPQDDFLTVIRTVAPEWAAPAHQDLIRKESTGNDSSIPSIADYIAEFRTYYRRINPRHPSLGTFASLGICDQPQPHPTEPTTSKKDHHPPQRTFSKPCVCGNNHPYKHCWYLVPDHPKRPTSFRPDKTKQEKITEAIKDPELRQKIERALAQIGKAIPKEFFNPTTPQQQPISFDDGKTKARPSQSFATHSSFSVSISPDTHECLTTRYDLCRKGQSTNPSLG</sequence>
<dbReference type="OrthoDB" id="3775406at2759"/>
<evidence type="ECO:0000313" key="3">
    <source>
        <dbReference type="Proteomes" id="UP000799440"/>
    </source>
</evidence>
<reference evidence="2" key="1">
    <citation type="journal article" date="2020" name="Stud. Mycol.">
        <title>101 Dothideomycetes genomes: a test case for predicting lifestyles and emergence of pathogens.</title>
        <authorList>
            <person name="Haridas S."/>
            <person name="Albert R."/>
            <person name="Binder M."/>
            <person name="Bloem J."/>
            <person name="Labutti K."/>
            <person name="Salamov A."/>
            <person name="Andreopoulos B."/>
            <person name="Baker S."/>
            <person name="Barry K."/>
            <person name="Bills G."/>
            <person name="Bluhm B."/>
            <person name="Cannon C."/>
            <person name="Castanera R."/>
            <person name="Culley D."/>
            <person name="Daum C."/>
            <person name="Ezra D."/>
            <person name="Gonzalez J."/>
            <person name="Henrissat B."/>
            <person name="Kuo A."/>
            <person name="Liang C."/>
            <person name="Lipzen A."/>
            <person name="Lutzoni F."/>
            <person name="Magnuson J."/>
            <person name="Mondo S."/>
            <person name="Nolan M."/>
            <person name="Ohm R."/>
            <person name="Pangilinan J."/>
            <person name="Park H.-J."/>
            <person name="Ramirez L."/>
            <person name="Alfaro M."/>
            <person name="Sun H."/>
            <person name="Tritt A."/>
            <person name="Yoshinaga Y."/>
            <person name="Zwiers L.-H."/>
            <person name="Turgeon B."/>
            <person name="Goodwin S."/>
            <person name="Spatafora J."/>
            <person name="Crous P."/>
            <person name="Grigoriev I."/>
        </authorList>
    </citation>
    <scope>NUCLEOTIDE SEQUENCE</scope>
    <source>
        <strain evidence="2">CBS 119925</strain>
    </source>
</reference>
<accession>A0A6A6UX97</accession>
<proteinExistence type="predicted"/>
<name>A0A6A6UX97_9PLEO</name>
<feature type="region of interest" description="Disordered" evidence="1">
    <location>
        <begin position="263"/>
        <end position="284"/>
    </location>
</feature>
<evidence type="ECO:0000313" key="2">
    <source>
        <dbReference type="EMBL" id="KAF2741617.1"/>
    </source>
</evidence>
<evidence type="ECO:0000256" key="1">
    <source>
        <dbReference type="SAM" id="MobiDB-lite"/>
    </source>
</evidence>